<sequence length="117" mass="13376">MTIVPELPLIISGCTVKIEENPFIINIFICKDAMMRFGDCIYLKSVITTDRLEQLDENRGTLVVSAMVTMMQPCLLSRHQSSAHLCIVCNNLLHLLSSFLCVLLRNLMIIKKRTWFC</sequence>
<reference evidence="1 2" key="1">
    <citation type="journal article" date="2020" name="BMC Genomics">
        <title>Intraspecific diversification of the crop wild relative Brassica cretica Lam. using demographic model selection.</title>
        <authorList>
            <person name="Kioukis A."/>
            <person name="Michalopoulou V.A."/>
            <person name="Briers L."/>
            <person name="Pirintsos S."/>
            <person name="Studholme D.J."/>
            <person name="Pavlidis P."/>
            <person name="Sarris P.F."/>
        </authorList>
    </citation>
    <scope>NUCLEOTIDE SEQUENCE [LARGE SCALE GENOMIC DNA]</scope>
    <source>
        <strain evidence="2">cv. PFS-1207/04</strain>
    </source>
</reference>
<keyword evidence="2" id="KW-1185">Reference proteome</keyword>
<name>A0ABQ7D3M2_BRACR</name>
<accession>A0ABQ7D3M2</accession>
<proteinExistence type="predicted"/>
<evidence type="ECO:0000313" key="2">
    <source>
        <dbReference type="Proteomes" id="UP000266723"/>
    </source>
</evidence>
<gene>
    <name evidence="1" type="ORF">DY000_02010783</name>
</gene>
<dbReference type="EMBL" id="QGKV02000759">
    <property type="protein sequence ID" value="KAF3565609.1"/>
    <property type="molecule type" value="Genomic_DNA"/>
</dbReference>
<evidence type="ECO:0000313" key="1">
    <source>
        <dbReference type="EMBL" id="KAF3565609.1"/>
    </source>
</evidence>
<comment type="caution">
    <text evidence="1">The sequence shown here is derived from an EMBL/GenBank/DDBJ whole genome shotgun (WGS) entry which is preliminary data.</text>
</comment>
<organism evidence="1 2">
    <name type="scientific">Brassica cretica</name>
    <name type="common">Mustard</name>
    <dbReference type="NCBI Taxonomy" id="69181"/>
    <lineage>
        <taxon>Eukaryota</taxon>
        <taxon>Viridiplantae</taxon>
        <taxon>Streptophyta</taxon>
        <taxon>Embryophyta</taxon>
        <taxon>Tracheophyta</taxon>
        <taxon>Spermatophyta</taxon>
        <taxon>Magnoliopsida</taxon>
        <taxon>eudicotyledons</taxon>
        <taxon>Gunneridae</taxon>
        <taxon>Pentapetalae</taxon>
        <taxon>rosids</taxon>
        <taxon>malvids</taxon>
        <taxon>Brassicales</taxon>
        <taxon>Brassicaceae</taxon>
        <taxon>Brassiceae</taxon>
        <taxon>Brassica</taxon>
    </lineage>
</organism>
<protein>
    <recommendedName>
        <fullName evidence="3">MCM OB domain-containing protein</fullName>
    </recommendedName>
</protein>
<evidence type="ECO:0008006" key="3">
    <source>
        <dbReference type="Google" id="ProtNLM"/>
    </source>
</evidence>
<dbReference type="Proteomes" id="UP000266723">
    <property type="component" value="Unassembled WGS sequence"/>
</dbReference>